<dbReference type="InterPro" id="IPR000719">
    <property type="entry name" value="Prot_kinase_dom"/>
</dbReference>
<dbReference type="GO" id="GO:0005524">
    <property type="term" value="F:ATP binding"/>
    <property type="evidence" value="ECO:0007669"/>
    <property type="project" value="InterPro"/>
</dbReference>
<evidence type="ECO:0000313" key="3">
    <source>
        <dbReference type="Proteomes" id="UP000325780"/>
    </source>
</evidence>
<dbReference type="GO" id="GO:0004672">
    <property type="term" value="F:protein kinase activity"/>
    <property type="evidence" value="ECO:0007669"/>
    <property type="project" value="InterPro"/>
</dbReference>
<protein>
    <recommendedName>
        <fullName evidence="1">Protein kinase domain-containing protein</fullName>
    </recommendedName>
</protein>
<proteinExistence type="predicted"/>
<gene>
    <name evidence="2" type="ORF">BDV25DRAFT_162708</name>
</gene>
<dbReference type="OrthoDB" id="4062651at2759"/>
<dbReference type="Pfam" id="PF00069">
    <property type="entry name" value="Pkinase"/>
    <property type="match status" value="1"/>
</dbReference>
<sequence length="164" mass="18457">MTCFFKPADIPEHTNRETSTLLRIQKLGLSNILRAPKIHGFVEFQRASSRISGILLEYIEHCNTLGHINIPTTPLPVRVKWINQLRNTIKMLHSAGIIWGDAKPDNILVDADENLWIIDFGGGYTHGWVDEDKESTIDGDNQALFKIVDFLLDEAQNSVPHSVG</sequence>
<dbReference type="Proteomes" id="UP000325780">
    <property type="component" value="Unassembled WGS sequence"/>
</dbReference>
<feature type="domain" description="Protein kinase" evidence="1">
    <location>
        <begin position="1"/>
        <end position="164"/>
    </location>
</feature>
<dbReference type="InterPro" id="IPR011009">
    <property type="entry name" value="Kinase-like_dom_sf"/>
</dbReference>
<keyword evidence="3" id="KW-1185">Reference proteome</keyword>
<dbReference type="AlphaFoldDB" id="A0A5N6TJ20"/>
<dbReference type="SUPFAM" id="SSF56112">
    <property type="entry name" value="Protein kinase-like (PK-like)"/>
    <property type="match status" value="1"/>
</dbReference>
<name>A0A5N6TJ20_ASPAV</name>
<reference evidence="2 3" key="1">
    <citation type="submission" date="2019-04" db="EMBL/GenBank/DDBJ databases">
        <title>Friends and foes A comparative genomics study of 23 Aspergillus species from section Flavi.</title>
        <authorList>
            <consortium name="DOE Joint Genome Institute"/>
            <person name="Kjaerbolling I."/>
            <person name="Vesth T."/>
            <person name="Frisvad J.C."/>
            <person name="Nybo J.L."/>
            <person name="Theobald S."/>
            <person name="Kildgaard S."/>
            <person name="Isbrandt T."/>
            <person name="Kuo A."/>
            <person name="Sato A."/>
            <person name="Lyhne E.K."/>
            <person name="Kogle M.E."/>
            <person name="Wiebenga A."/>
            <person name="Kun R.S."/>
            <person name="Lubbers R.J."/>
            <person name="Makela M.R."/>
            <person name="Barry K."/>
            <person name="Chovatia M."/>
            <person name="Clum A."/>
            <person name="Daum C."/>
            <person name="Haridas S."/>
            <person name="He G."/>
            <person name="LaButti K."/>
            <person name="Lipzen A."/>
            <person name="Mondo S."/>
            <person name="Riley R."/>
            <person name="Salamov A."/>
            <person name="Simmons B.A."/>
            <person name="Magnuson J.K."/>
            <person name="Henrissat B."/>
            <person name="Mortensen U.H."/>
            <person name="Larsen T.O."/>
            <person name="Devries R.P."/>
            <person name="Grigoriev I.V."/>
            <person name="Machida M."/>
            <person name="Baker S.E."/>
            <person name="Andersen M.R."/>
        </authorList>
    </citation>
    <scope>NUCLEOTIDE SEQUENCE [LARGE SCALE GENOMIC DNA]</scope>
    <source>
        <strain evidence="2 3">IBT 18842</strain>
    </source>
</reference>
<dbReference type="Gene3D" id="1.10.510.10">
    <property type="entry name" value="Transferase(Phosphotransferase) domain 1"/>
    <property type="match status" value="1"/>
</dbReference>
<dbReference type="PROSITE" id="PS50011">
    <property type="entry name" value="PROTEIN_KINASE_DOM"/>
    <property type="match status" value="1"/>
</dbReference>
<organism evidence="2 3">
    <name type="scientific">Aspergillus avenaceus</name>
    <dbReference type="NCBI Taxonomy" id="36643"/>
    <lineage>
        <taxon>Eukaryota</taxon>
        <taxon>Fungi</taxon>
        <taxon>Dikarya</taxon>
        <taxon>Ascomycota</taxon>
        <taxon>Pezizomycotina</taxon>
        <taxon>Eurotiomycetes</taxon>
        <taxon>Eurotiomycetidae</taxon>
        <taxon>Eurotiales</taxon>
        <taxon>Aspergillaceae</taxon>
        <taxon>Aspergillus</taxon>
        <taxon>Aspergillus subgen. Circumdati</taxon>
    </lineage>
</organism>
<evidence type="ECO:0000313" key="2">
    <source>
        <dbReference type="EMBL" id="KAE8146332.1"/>
    </source>
</evidence>
<evidence type="ECO:0000259" key="1">
    <source>
        <dbReference type="PROSITE" id="PS50011"/>
    </source>
</evidence>
<accession>A0A5N6TJ20</accession>
<dbReference type="EMBL" id="ML742270">
    <property type="protein sequence ID" value="KAE8146332.1"/>
    <property type="molecule type" value="Genomic_DNA"/>
</dbReference>